<dbReference type="InParanoid" id="A0A2I1DIU8"/>
<keyword evidence="2" id="KW-0680">Restriction system</keyword>
<gene>
    <name evidence="5" type="ORF">B1757_13025</name>
</gene>
<dbReference type="PANTHER" id="PTHR30408">
    <property type="entry name" value="TYPE-1 RESTRICTION ENZYME ECOKI SPECIFICITY PROTEIN"/>
    <property type="match status" value="1"/>
</dbReference>
<dbReference type="OrthoDB" id="9798929at2"/>
<dbReference type="AlphaFoldDB" id="A0A2I1DIU8"/>
<evidence type="ECO:0000313" key="6">
    <source>
        <dbReference type="Proteomes" id="UP000234329"/>
    </source>
</evidence>
<dbReference type="InterPro" id="IPR000055">
    <property type="entry name" value="Restrct_endonuc_typeI_TRD"/>
</dbReference>
<protein>
    <recommendedName>
        <fullName evidence="4">Type I restriction modification DNA specificity domain-containing protein</fullName>
    </recommendedName>
</protein>
<keyword evidence="3" id="KW-0238">DNA-binding</keyword>
<dbReference type="PANTHER" id="PTHR30408:SF12">
    <property type="entry name" value="TYPE I RESTRICTION ENZYME MJAVIII SPECIFICITY SUBUNIT"/>
    <property type="match status" value="1"/>
</dbReference>
<dbReference type="GO" id="GO:0009307">
    <property type="term" value="P:DNA restriction-modification system"/>
    <property type="evidence" value="ECO:0007669"/>
    <property type="project" value="UniProtKB-KW"/>
</dbReference>
<organism evidence="5 6">
    <name type="scientific">Acidithiobacillus marinus</name>
    <dbReference type="NCBI Taxonomy" id="187490"/>
    <lineage>
        <taxon>Bacteria</taxon>
        <taxon>Pseudomonadati</taxon>
        <taxon>Pseudomonadota</taxon>
        <taxon>Acidithiobacillia</taxon>
        <taxon>Acidithiobacillales</taxon>
        <taxon>Acidithiobacillaceae</taxon>
        <taxon>Acidithiobacillus</taxon>
    </lineage>
</organism>
<dbReference type="Gene3D" id="3.90.220.20">
    <property type="entry name" value="DNA methylase specificity domains"/>
    <property type="match status" value="2"/>
</dbReference>
<dbReference type="GO" id="GO:0003677">
    <property type="term" value="F:DNA binding"/>
    <property type="evidence" value="ECO:0007669"/>
    <property type="project" value="UniProtKB-KW"/>
</dbReference>
<reference evidence="5 6" key="1">
    <citation type="submission" date="2017-03" db="EMBL/GenBank/DDBJ databases">
        <title>Draft genime sequence of the acidophilic sulfur-oxidizing bacterium Acidithiobacillus sp. SH, isolated from seawater.</title>
        <authorList>
            <person name="Sharmin S."/>
            <person name="Tokuhisa M."/>
            <person name="Kanao T."/>
            <person name="Kamimura K."/>
        </authorList>
    </citation>
    <scope>NUCLEOTIDE SEQUENCE [LARGE SCALE GENOMIC DNA]</scope>
    <source>
        <strain evidence="5 6">SH</strain>
    </source>
</reference>
<dbReference type="EMBL" id="MXAV01000049">
    <property type="protein sequence ID" value="PKY09804.1"/>
    <property type="molecule type" value="Genomic_DNA"/>
</dbReference>
<evidence type="ECO:0000313" key="5">
    <source>
        <dbReference type="EMBL" id="PKY09804.1"/>
    </source>
</evidence>
<proteinExistence type="inferred from homology"/>
<dbReference type="REBASE" id="259335">
    <property type="entry name" value="S2.AspSHORF13005P"/>
</dbReference>
<dbReference type="Proteomes" id="UP000234329">
    <property type="component" value="Unassembled WGS sequence"/>
</dbReference>
<name>A0A2I1DIU8_9PROT</name>
<dbReference type="SUPFAM" id="SSF116734">
    <property type="entry name" value="DNA methylase specificity domain"/>
    <property type="match status" value="2"/>
</dbReference>
<evidence type="ECO:0000256" key="1">
    <source>
        <dbReference type="ARBA" id="ARBA00010923"/>
    </source>
</evidence>
<accession>A0A2I1DIU8</accession>
<dbReference type="InterPro" id="IPR044946">
    <property type="entry name" value="Restrct_endonuc_typeI_TRD_sf"/>
</dbReference>
<evidence type="ECO:0000259" key="4">
    <source>
        <dbReference type="Pfam" id="PF01420"/>
    </source>
</evidence>
<dbReference type="RefSeq" id="WP_101538736.1">
    <property type="nucleotide sequence ID" value="NZ_MXAV01000049.1"/>
</dbReference>
<dbReference type="InterPro" id="IPR052021">
    <property type="entry name" value="Type-I_RS_S_subunit"/>
</dbReference>
<comment type="similarity">
    <text evidence="1">Belongs to the type-I restriction system S methylase family.</text>
</comment>
<evidence type="ECO:0000256" key="3">
    <source>
        <dbReference type="ARBA" id="ARBA00023125"/>
    </source>
</evidence>
<keyword evidence="6" id="KW-1185">Reference proteome</keyword>
<comment type="caution">
    <text evidence="5">The sequence shown here is derived from an EMBL/GenBank/DDBJ whole genome shotgun (WGS) entry which is preliminary data.</text>
</comment>
<sequence>MSHYRPYPAYRDSGVEWIGDVPSHWKTLRLANVGSLMKANGGSKQDDSDCGVPCVRYGDLYTTYDFLIRNIPKFIKPETEIGYTPIKYGDLLLAASGETFEEIGKSAVNLVTADACCGGDIVILRPNREIDPVFLAYAAGSISAQAQKSLMGKGFTVIHVYGDQLRNLVIAAPAEQEQEIIGAKIERETARIDALISKKTRFIELITEKILAMVDHSFEHQDTRWIRLQHVCEIISRPVSQQDGEGYTRLGLYNRGRGAFKKEEAGNEDMGDSDFFWIDEGDLILSGQFAWEGAVALATKEHSSCVVSHRFPVIQGRNGESLTEYLFALFMTHYGDFILNDCSRGSAGRNRPLNINALLKWKIPIPPIDYQKQIALLVSLREQIRVKTERSIALLKERRSSLITAAVTGQIDLRGEIA</sequence>
<dbReference type="Pfam" id="PF01420">
    <property type="entry name" value="Methylase_S"/>
    <property type="match status" value="1"/>
</dbReference>
<feature type="domain" description="Type I restriction modification DNA specificity" evidence="4">
    <location>
        <begin position="264"/>
        <end position="375"/>
    </location>
</feature>
<evidence type="ECO:0000256" key="2">
    <source>
        <dbReference type="ARBA" id="ARBA00022747"/>
    </source>
</evidence>